<dbReference type="EMBL" id="CP034562">
    <property type="protein sequence ID" value="AZQ60788.1"/>
    <property type="molecule type" value="Genomic_DNA"/>
</dbReference>
<keyword evidence="1" id="KW-0812">Transmembrane</keyword>
<feature type="transmembrane region" description="Helical" evidence="1">
    <location>
        <begin position="123"/>
        <end position="141"/>
    </location>
</feature>
<evidence type="ECO:0000256" key="1">
    <source>
        <dbReference type="SAM" id="Phobius"/>
    </source>
</evidence>
<reference evidence="2 3" key="1">
    <citation type="submission" date="2018-12" db="EMBL/GenBank/DDBJ databases">
        <title>Flammeovirga pectinis sp. nov., isolated from the gut of the Korean scallop, Patinopecten yessoensis.</title>
        <authorList>
            <person name="Bae J.-W."/>
            <person name="Jeong Y.-S."/>
            <person name="Kang W."/>
        </authorList>
    </citation>
    <scope>NUCLEOTIDE SEQUENCE [LARGE SCALE GENOMIC DNA]</scope>
    <source>
        <strain evidence="2 3">L12M1</strain>
    </source>
</reference>
<dbReference type="OrthoDB" id="7210524at2"/>
<sequence>MLFPKTIDNSYRGNKLPLYFFYLLATVTIGRSLAHMFLADGGAQSIATIPLDSYSKEASDVVIHIFSEWGLTQLMFGILYGVVLWRYKTLIPLMYLFIFIEYSGRLFLTVYKPIVLEGTAPGGILNYVMIPVALIMLFLSLRTQTDKK</sequence>
<proteinExistence type="predicted"/>
<name>A0A3Q9FL79_9BACT</name>
<dbReference type="RefSeq" id="WP_126610747.1">
    <property type="nucleotide sequence ID" value="NZ_CP034562.1"/>
</dbReference>
<gene>
    <name evidence="2" type="ORF">EI427_00745</name>
</gene>
<evidence type="ECO:0000313" key="3">
    <source>
        <dbReference type="Proteomes" id="UP000267268"/>
    </source>
</evidence>
<evidence type="ECO:0008006" key="4">
    <source>
        <dbReference type="Google" id="ProtNLM"/>
    </source>
</evidence>
<dbReference type="AlphaFoldDB" id="A0A3Q9FL79"/>
<feature type="transmembrane region" description="Helical" evidence="1">
    <location>
        <begin position="61"/>
        <end position="83"/>
    </location>
</feature>
<dbReference type="Proteomes" id="UP000267268">
    <property type="component" value="Chromosome 1"/>
</dbReference>
<keyword evidence="1" id="KW-1133">Transmembrane helix</keyword>
<keyword evidence="1" id="KW-0472">Membrane</keyword>
<evidence type="ECO:0000313" key="2">
    <source>
        <dbReference type="EMBL" id="AZQ60788.1"/>
    </source>
</evidence>
<accession>A0A3Q9FL79</accession>
<protein>
    <recommendedName>
        <fullName evidence="4">DUF4345 domain-containing protein</fullName>
    </recommendedName>
</protein>
<keyword evidence="3" id="KW-1185">Reference proteome</keyword>
<feature type="transmembrane region" description="Helical" evidence="1">
    <location>
        <begin position="90"/>
        <end position="111"/>
    </location>
</feature>
<organism evidence="2 3">
    <name type="scientific">Flammeovirga pectinis</name>
    <dbReference type="NCBI Taxonomy" id="2494373"/>
    <lineage>
        <taxon>Bacteria</taxon>
        <taxon>Pseudomonadati</taxon>
        <taxon>Bacteroidota</taxon>
        <taxon>Cytophagia</taxon>
        <taxon>Cytophagales</taxon>
        <taxon>Flammeovirgaceae</taxon>
        <taxon>Flammeovirga</taxon>
    </lineage>
</organism>
<dbReference type="KEGG" id="fll:EI427_00745"/>